<dbReference type="Proteomes" id="UP000825935">
    <property type="component" value="Chromosome 2"/>
</dbReference>
<dbReference type="GO" id="GO:0048731">
    <property type="term" value="P:system development"/>
    <property type="evidence" value="ECO:0007669"/>
    <property type="project" value="UniProtKB-ARBA"/>
</dbReference>
<dbReference type="AlphaFoldDB" id="A0A8T2V6V5"/>
<feature type="repeat" description="PPR" evidence="2">
    <location>
        <begin position="86"/>
        <end position="120"/>
    </location>
</feature>
<accession>A0A8T2V6V5</accession>
<protein>
    <recommendedName>
        <fullName evidence="5">Pentatricopeptide repeat-containing protein</fullName>
    </recommendedName>
</protein>
<dbReference type="FunFam" id="1.25.40.10:FF:000285">
    <property type="entry name" value="Pentatricopeptide repeat-containing protein, chloroplastic"/>
    <property type="match status" value="2"/>
</dbReference>
<evidence type="ECO:0000313" key="3">
    <source>
        <dbReference type="EMBL" id="KAH7442798.1"/>
    </source>
</evidence>
<dbReference type="Pfam" id="PF13041">
    <property type="entry name" value="PPR_2"/>
    <property type="match status" value="2"/>
</dbReference>
<dbReference type="InterPro" id="IPR002885">
    <property type="entry name" value="PPR_rpt"/>
</dbReference>
<evidence type="ECO:0008006" key="5">
    <source>
        <dbReference type="Google" id="ProtNLM"/>
    </source>
</evidence>
<feature type="repeat" description="PPR" evidence="2">
    <location>
        <begin position="287"/>
        <end position="321"/>
    </location>
</feature>
<dbReference type="FunFam" id="1.25.40.10:FF:000158">
    <property type="entry name" value="pentatricopeptide repeat-containing protein At2g33680"/>
    <property type="match status" value="1"/>
</dbReference>
<dbReference type="PROSITE" id="PS51375">
    <property type="entry name" value="PPR"/>
    <property type="match status" value="4"/>
</dbReference>
<evidence type="ECO:0000313" key="4">
    <source>
        <dbReference type="Proteomes" id="UP000825935"/>
    </source>
</evidence>
<dbReference type="Pfam" id="PF01535">
    <property type="entry name" value="PPR"/>
    <property type="match status" value="2"/>
</dbReference>
<organism evidence="3 4">
    <name type="scientific">Ceratopteris richardii</name>
    <name type="common">Triangle waterfern</name>
    <dbReference type="NCBI Taxonomy" id="49495"/>
    <lineage>
        <taxon>Eukaryota</taxon>
        <taxon>Viridiplantae</taxon>
        <taxon>Streptophyta</taxon>
        <taxon>Embryophyta</taxon>
        <taxon>Tracheophyta</taxon>
        <taxon>Polypodiopsida</taxon>
        <taxon>Polypodiidae</taxon>
        <taxon>Polypodiales</taxon>
        <taxon>Pteridineae</taxon>
        <taxon>Pteridaceae</taxon>
        <taxon>Parkerioideae</taxon>
        <taxon>Ceratopteris</taxon>
    </lineage>
</organism>
<dbReference type="OMA" id="LICINDM"/>
<dbReference type="OrthoDB" id="185373at2759"/>
<dbReference type="Gene3D" id="1.25.40.10">
    <property type="entry name" value="Tetratricopeptide repeat domain"/>
    <property type="match status" value="4"/>
</dbReference>
<reference evidence="3" key="1">
    <citation type="submission" date="2021-08" db="EMBL/GenBank/DDBJ databases">
        <title>WGS assembly of Ceratopteris richardii.</title>
        <authorList>
            <person name="Marchant D.B."/>
            <person name="Chen G."/>
            <person name="Jenkins J."/>
            <person name="Shu S."/>
            <person name="Leebens-Mack J."/>
            <person name="Grimwood J."/>
            <person name="Schmutz J."/>
            <person name="Soltis P."/>
            <person name="Soltis D."/>
            <person name="Chen Z.-H."/>
        </authorList>
    </citation>
    <scope>NUCLEOTIDE SEQUENCE</scope>
    <source>
        <strain evidence="3">Whitten #5841</strain>
        <tissue evidence="3">Leaf</tissue>
    </source>
</reference>
<keyword evidence="1" id="KW-0677">Repeat</keyword>
<dbReference type="GO" id="GO:0003723">
    <property type="term" value="F:RNA binding"/>
    <property type="evidence" value="ECO:0007669"/>
    <property type="project" value="InterPro"/>
</dbReference>
<dbReference type="EMBL" id="CM035407">
    <property type="protein sequence ID" value="KAH7442798.1"/>
    <property type="molecule type" value="Genomic_DNA"/>
</dbReference>
<dbReference type="InterPro" id="IPR046960">
    <property type="entry name" value="PPR_At4g14850-like_plant"/>
</dbReference>
<dbReference type="PANTHER" id="PTHR47926">
    <property type="entry name" value="PENTATRICOPEPTIDE REPEAT-CONTAINING PROTEIN"/>
    <property type="match status" value="1"/>
</dbReference>
<gene>
    <name evidence="3" type="ORF">KP509_02G002600</name>
</gene>
<proteinExistence type="predicted"/>
<dbReference type="InterPro" id="IPR011990">
    <property type="entry name" value="TPR-like_helical_dom_sf"/>
</dbReference>
<sequence>MGTRSYEYWTKFDIPAELSSIDGLLSIISECRNLRNSASATWLHMQICKAGLDVHDDIGNHVVPMFIDCRSLPIALKCFMKLQHRNVHSWTAVMQGLYERGECQSVLQVYQHMKAERMNPCSYTFVALLKACSSLKDARTAQFIHTDIIQTGHECIYVCTALVNMYMKCGLFNEATDIFEKLSVRNIVTWNCLFAGYADYGACTEVFQSLERMTVDGIQPDIVTLVSILKVCANRGLITVGQTIHLELTKKGKEMNPYAGNVLVDMYVRCSLVLEAQNVFNRMPHRDYISWTTLIAGYADHGAAQEALNFFQQLQSENISLDAPMFTCALRTCGNIGAKEKGLEFHVELYKKGMESNVFIGSTLVDMYAKWGCLTEAHEVLNGLPQRNVVCWNAMINGCGMNEDGDSALDVFEGMRGEGIKPDATTFLCLLSACNHVNLVHKGQEFFQAMGECYNISPSFGHLMCVTGLFARSGQLWEAGKFLSSLPCHPSKHMLIFLLSACKTYIQEITGCQCFDQLIQSS</sequence>
<evidence type="ECO:0000256" key="2">
    <source>
        <dbReference type="PROSITE-ProRule" id="PRU00708"/>
    </source>
</evidence>
<comment type="caution">
    <text evidence="3">The sequence shown here is derived from an EMBL/GenBank/DDBJ whole genome shotgun (WGS) entry which is preliminary data.</text>
</comment>
<dbReference type="Pfam" id="PF13812">
    <property type="entry name" value="PPR_3"/>
    <property type="match status" value="1"/>
</dbReference>
<dbReference type="GO" id="GO:0009451">
    <property type="term" value="P:RNA modification"/>
    <property type="evidence" value="ECO:0007669"/>
    <property type="project" value="InterPro"/>
</dbReference>
<name>A0A8T2V6V5_CERRI</name>
<feature type="repeat" description="PPR" evidence="2">
    <location>
        <begin position="388"/>
        <end position="422"/>
    </location>
</feature>
<dbReference type="NCBIfam" id="TIGR00756">
    <property type="entry name" value="PPR"/>
    <property type="match status" value="2"/>
</dbReference>
<evidence type="ECO:0000256" key="1">
    <source>
        <dbReference type="ARBA" id="ARBA00022737"/>
    </source>
</evidence>
<keyword evidence="4" id="KW-1185">Reference proteome</keyword>
<feature type="repeat" description="PPR" evidence="2">
    <location>
        <begin position="186"/>
        <end position="220"/>
    </location>
</feature>